<evidence type="ECO:0000256" key="1">
    <source>
        <dbReference type="SAM" id="MobiDB-lite"/>
    </source>
</evidence>
<feature type="region of interest" description="Disordered" evidence="1">
    <location>
        <begin position="1"/>
        <end position="43"/>
    </location>
</feature>
<gene>
    <name evidence="2" type="ORF">BD324DRAFT_637754</name>
</gene>
<organism evidence="2 3">
    <name type="scientific">Kockovaella imperatae</name>
    <dbReference type="NCBI Taxonomy" id="4999"/>
    <lineage>
        <taxon>Eukaryota</taxon>
        <taxon>Fungi</taxon>
        <taxon>Dikarya</taxon>
        <taxon>Basidiomycota</taxon>
        <taxon>Agaricomycotina</taxon>
        <taxon>Tremellomycetes</taxon>
        <taxon>Tremellales</taxon>
        <taxon>Cuniculitremaceae</taxon>
        <taxon>Kockovaella</taxon>
    </lineage>
</organism>
<dbReference type="OrthoDB" id="5328412at2759"/>
<accession>A0A1Y1U7D4</accession>
<sequence>MQKGSTMPGPKSLKRRQEDDRSPGPASGRHNKKAGKNKREVTYDTYDEALDGGVEMEEKGERYRDGDKAQRFYEKALDLYKMAYDYEPTFDAAYNQARVLFTLATSFFLPPSSLSYLTTSINLYRHAMTLTQEVLLSLDAAYNLAQAILELAEVLEDLHSDKDEEVRSLRLEAVSILSQVLQGQESFLQRRTPETDAQPEDDISQDPPADEMELDGDEASLEQAASYETYLPTPSTYIDTCLLSLETHLTLWTTLNPPAIASAEDQTVVRTILDQAATMTPKSKQAEVDFGEIKVLLALDDIVWRMHRSEAQLGTVTESQPSLEKATVALTSLLTSLDLNPPEEATLHADILTTLAEVEQTIAHRLMFLSGQAPAGPSQLGQSAWFHLGEAITHLTKALELPTSASTPKTFKSSVLHDLSQASLSRARLARINDTAKRNSAQLIENALAYGTKAAESISWGWLNPTRLASSSQIGRKESVELPWPCGWDAEWLARSIVLQALWTMHVTLNDEALEIAPEAKQRYEGCMKGIVERLKSLEGDRRLSTTDVARWVDELEEAEGTLPLREREWWNNVATSIS</sequence>
<protein>
    <submittedName>
        <fullName evidence="2">Uncharacterized protein</fullName>
    </submittedName>
</protein>
<dbReference type="RefSeq" id="XP_021868228.1">
    <property type="nucleotide sequence ID" value="XM_022017043.1"/>
</dbReference>
<dbReference type="EMBL" id="NBSH01000016">
    <property type="protein sequence ID" value="ORX33940.1"/>
    <property type="molecule type" value="Genomic_DNA"/>
</dbReference>
<feature type="compositionally biased region" description="Acidic residues" evidence="1">
    <location>
        <begin position="197"/>
        <end position="217"/>
    </location>
</feature>
<comment type="caution">
    <text evidence="2">The sequence shown here is derived from an EMBL/GenBank/DDBJ whole genome shotgun (WGS) entry which is preliminary data.</text>
</comment>
<dbReference type="GeneID" id="33558852"/>
<name>A0A1Y1U7D4_9TREE</name>
<keyword evidence="3" id="KW-1185">Reference proteome</keyword>
<evidence type="ECO:0000313" key="3">
    <source>
        <dbReference type="Proteomes" id="UP000193218"/>
    </source>
</evidence>
<reference evidence="2 3" key="1">
    <citation type="submission" date="2017-03" db="EMBL/GenBank/DDBJ databases">
        <title>Widespread Adenine N6-methylation of Active Genes in Fungi.</title>
        <authorList>
            <consortium name="DOE Joint Genome Institute"/>
            <person name="Mondo S.J."/>
            <person name="Dannebaum R.O."/>
            <person name="Kuo R.C."/>
            <person name="Louie K.B."/>
            <person name="Bewick A.J."/>
            <person name="Labutti K."/>
            <person name="Haridas S."/>
            <person name="Kuo A."/>
            <person name="Salamov A."/>
            <person name="Ahrendt S.R."/>
            <person name="Lau R."/>
            <person name="Bowen B.P."/>
            <person name="Lipzen A."/>
            <person name="Sullivan W."/>
            <person name="Andreopoulos W.B."/>
            <person name="Clum A."/>
            <person name="Lindquist E."/>
            <person name="Daum C."/>
            <person name="Northen T.R."/>
            <person name="Ramamoorthy G."/>
            <person name="Schmitz R.J."/>
            <person name="Gryganskyi A."/>
            <person name="Culley D."/>
            <person name="Magnuson J."/>
            <person name="James T.Y."/>
            <person name="O'Malley M.A."/>
            <person name="Stajich J.E."/>
            <person name="Spatafora J.W."/>
            <person name="Visel A."/>
            <person name="Grigoriev I.V."/>
        </authorList>
    </citation>
    <scope>NUCLEOTIDE SEQUENCE [LARGE SCALE GENOMIC DNA]</scope>
    <source>
        <strain evidence="2 3">NRRL Y-17943</strain>
    </source>
</reference>
<dbReference type="Proteomes" id="UP000193218">
    <property type="component" value="Unassembled WGS sequence"/>
</dbReference>
<evidence type="ECO:0000313" key="2">
    <source>
        <dbReference type="EMBL" id="ORX33940.1"/>
    </source>
</evidence>
<dbReference type="InParanoid" id="A0A1Y1U7D4"/>
<proteinExistence type="predicted"/>
<dbReference type="AlphaFoldDB" id="A0A1Y1U7D4"/>
<feature type="region of interest" description="Disordered" evidence="1">
    <location>
        <begin position="189"/>
        <end position="217"/>
    </location>
</feature>